<organism evidence="2 3">
    <name type="scientific">Natronoarchaeum mannanilyticum</name>
    <dbReference type="NCBI Taxonomy" id="926360"/>
    <lineage>
        <taxon>Archaea</taxon>
        <taxon>Methanobacteriati</taxon>
        <taxon>Methanobacteriota</taxon>
        <taxon>Stenosarchaea group</taxon>
        <taxon>Halobacteria</taxon>
        <taxon>Halobacteriales</taxon>
        <taxon>Natronoarchaeaceae</taxon>
    </lineage>
</organism>
<proteinExistence type="predicted"/>
<reference evidence="2 3" key="1">
    <citation type="journal article" date="2019" name="Int. J. Syst. Evol. Microbiol.">
        <title>The Global Catalogue of Microorganisms (GCM) 10K type strain sequencing project: providing services to taxonomists for standard genome sequencing and annotation.</title>
        <authorList>
            <consortium name="The Broad Institute Genomics Platform"/>
            <consortium name="The Broad Institute Genome Sequencing Center for Infectious Disease"/>
            <person name="Wu L."/>
            <person name="Ma J."/>
        </authorList>
    </citation>
    <scope>NUCLEOTIDE SEQUENCE [LARGE SCALE GENOMIC DNA]</scope>
    <source>
        <strain evidence="2 3">JCM 16328</strain>
    </source>
</reference>
<feature type="region of interest" description="Disordered" evidence="1">
    <location>
        <begin position="279"/>
        <end position="343"/>
    </location>
</feature>
<dbReference type="EMBL" id="BAAADV010000001">
    <property type="protein sequence ID" value="GAA0665157.1"/>
    <property type="molecule type" value="Genomic_DNA"/>
</dbReference>
<comment type="caution">
    <text evidence="2">The sequence shown here is derived from an EMBL/GenBank/DDBJ whole genome shotgun (WGS) entry which is preliminary data.</text>
</comment>
<dbReference type="NCBIfam" id="NF038145">
    <property type="entry name" value="Hvo_1808_fam"/>
    <property type="match status" value="1"/>
</dbReference>
<accession>A0AAV3T6K5</accession>
<keyword evidence="3" id="KW-1185">Reference proteome</keyword>
<evidence type="ECO:0000256" key="1">
    <source>
        <dbReference type="SAM" id="MobiDB-lite"/>
    </source>
</evidence>
<gene>
    <name evidence="2" type="ORF">GCM10009020_07710</name>
</gene>
<dbReference type="PROSITE" id="PS51257">
    <property type="entry name" value="PROKAR_LIPOPROTEIN"/>
    <property type="match status" value="1"/>
</dbReference>
<dbReference type="AlphaFoldDB" id="A0AAV3T6K5"/>
<dbReference type="RefSeq" id="WP_343772555.1">
    <property type="nucleotide sequence ID" value="NZ_BAAADV010000001.1"/>
</dbReference>
<dbReference type="InterPro" id="IPR047792">
    <property type="entry name" value="Hvo_1808-like"/>
</dbReference>
<feature type="compositionally biased region" description="Basic and acidic residues" evidence="1">
    <location>
        <begin position="293"/>
        <end position="317"/>
    </location>
</feature>
<sequence length="509" mass="54125">MHGRAAALLAVLAIALLAGCSGLPTAPGADGAPGEDDASARELTDDELGLVDGYRWNESIAVDGSDGLSEAELDAVVARAMARIERDRGLNFERTVPVDVVSRAEYRESSSGLFGSYDAVDTVAWRASFIVGDEGNVTAAFDELYGSSVAGYYTSAGGGKIVIVSDDPDAVRIDRSTLVHELVHALQDQQFGIARATDTRDERLAWNGLIEGEANYLMQRYDADCGAAFECVDVSTDGRGPASESLNMGLYLTTFLPYSDGPAFVDDLHERGGWDAVDRAYENPPTSTAQIIHPERYPDDPPREVTVTDRSDGEWERFGASGSDEDGSGESGETVESSESDARTERLGEASLFAGLWHNGVIGYQYPFSASGEHTIYRYEHPITDGWDGDVLVPYRDGDGRTGYVLRTAWTNASEATAFRGGYERLLDSQNATEVSAGVYRVPESASFTGAYRVTRTDDVVTIVHAPTVDALDGVHAPTVAAAETAARDSVAASPVESDAAGAAAPANG</sequence>
<dbReference type="Proteomes" id="UP001500420">
    <property type="component" value="Unassembled WGS sequence"/>
</dbReference>
<evidence type="ECO:0000313" key="2">
    <source>
        <dbReference type="EMBL" id="GAA0665157.1"/>
    </source>
</evidence>
<name>A0AAV3T6K5_9EURY</name>
<evidence type="ECO:0000313" key="3">
    <source>
        <dbReference type="Proteomes" id="UP001500420"/>
    </source>
</evidence>
<protein>
    <submittedName>
        <fullName evidence="2">Hvo_1808 family surface protein</fullName>
    </submittedName>
</protein>
<feature type="region of interest" description="Disordered" evidence="1">
    <location>
        <begin position="488"/>
        <end position="509"/>
    </location>
</feature>